<dbReference type="EMBL" id="JMSN01000050">
    <property type="protein sequence ID" value="KDN44550.1"/>
    <property type="molecule type" value="Genomic_DNA"/>
</dbReference>
<name>A0A066W179_TILAU</name>
<accession>A0A066W179</accession>
<evidence type="ECO:0000256" key="1">
    <source>
        <dbReference type="ARBA" id="ARBA00004496"/>
    </source>
</evidence>
<keyword evidence="4" id="KW-0963">Cytoplasm</keyword>
<proteinExistence type="inferred from homology"/>
<dbReference type="InterPro" id="IPR027408">
    <property type="entry name" value="PNPase/RNase_PH_dom_sf"/>
</dbReference>
<comment type="subcellular location">
    <subcellularLocation>
        <location evidence="1">Cytoplasm</location>
    </subcellularLocation>
    <subcellularLocation>
        <location evidence="2">Nucleus</location>
        <location evidence="2">Nucleolus</location>
    </subcellularLocation>
</comment>
<comment type="caution">
    <text evidence="9">The sequence shown here is derived from an EMBL/GenBank/DDBJ whole genome shotgun (WGS) entry which is preliminary data.</text>
</comment>
<dbReference type="GO" id="GO:0071028">
    <property type="term" value="P:nuclear mRNA surveillance"/>
    <property type="evidence" value="ECO:0007669"/>
    <property type="project" value="TreeGrafter"/>
</dbReference>
<dbReference type="SUPFAM" id="SSF55666">
    <property type="entry name" value="Ribonuclease PH domain 2-like"/>
    <property type="match status" value="1"/>
</dbReference>
<dbReference type="GO" id="GO:0016075">
    <property type="term" value="P:rRNA catabolic process"/>
    <property type="evidence" value="ECO:0007669"/>
    <property type="project" value="TreeGrafter"/>
</dbReference>
<reference evidence="9 10" key="1">
    <citation type="submission" date="2014-05" db="EMBL/GenBank/DDBJ databases">
        <title>Draft genome sequence of a rare smut relative, Tilletiaria anomala UBC 951.</title>
        <authorList>
            <consortium name="DOE Joint Genome Institute"/>
            <person name="Toome M."/>
            <person name="Kuo A."/>
            <person name="Henrissat B."/>
            <person name="Lipzen A."/>
            <person name="Tritt A."/>
            <person name="Yoshinaga Y."/>
            <person name="Zane M."/>
            <person name="Barry K."/>
            <person name="Grigoriev I.V."/>
            <person name="Spatafora J.W."/>
            <person name="Aimea M.C."/>
        </authorList>
    </citation>
    <scope>NUCLEOTIDE SEQUENCE [LARGE SCALE GENOMIC DNA]</scope>
    <source>
        <strain evidence="9 10">UBC 951</strain>
    </source>
</reference>
<dbReference type="AlphaFoldDB" id="A0A066W179"/>
<evidence type="ECO:0000256" key="2">
    <source>
        <dbReference type="ARBA" id="ARBA00004604"/>
    </source>
</evidence>
<dbReference type="GO" id="GO:0035925">
    <property type="term" value="F:mRNA 3'-UTR AU-rich region binding"/>
    <property type="evidence" value="ECO:0007669"/>
    <property type="project" value="TreeGrafter"/>
</dbReference>
<dbReference type="GO" id="GO:0000177">
    <property type="term" value="C:cytoplasmic exosome (RNase complex)"/>
    <property type="evidence" value="ECO:0007669"/>
    <property type="project" value="TreeGrafter"/>
</dbReference>
<dbReference type="Gene3D" id="3.30.230.70">
    <property type="entry name" value="GHMP Kinase, N-terminal domain"/>
    <property type="match status" value="1"/>
</dbReference>
<dbReference type="GeneID" id="25264574"/>
<dbReference type="STRING" id="1037660.A0A066W179"/>
<keyword evidence="10" id="KW-1185">Reference proteome</keyword>
<feature type="region of interest" description="Disordered" evidence="7">
    <location>
        <begin position="351"/>
        <end position="377"/>
    </location>
</feature>
<dbReference type="InterPro" id="IPR001247">
    <property type="entry name" value="ExoRNase_PH_dom1"/>
</dbReference>
<dbReference type="GO" id="GO:0000467">
    <property type="term" value="P:exonucleolytic trimming to generate mature 3'-end of 5.8S rRNA from tricistronic rRNA transcript (SSU-rRNA, 5.8S rRNA, LSU-rRNA)"/>
    <property type="evidence" value="ECO:0007669"/>
    <property type="project" value="TreeGrafter"/>
</dbReference>
<dbReference type="GO" id="GO:0071038">
    <property type="term" value="P:TRAMP-dependent tRNA surveillance pathway"/>
    <property type="evidence" value="ECO:0007669"/>
    <property type="project" value="TreeGrafter"/>
</dbReference>
<dbReference type="GO" id="GO:0005730">
    <property type="term" value="C:nucleolus"/>
    <property type="evidence" value="ECO:0007669"/>
    <property type="project" value="UniProtKB-SubCell"/>
</dbReference>
<dbReference type="SUPFAM" id="SSF54211">
    <property type="entry name" value="Ribosomal protein S5 domain 2-like"/>
    <property type="match status" value="1"/>
</dbReference>
<evidence type="ECO:0000259" key="8">
    <source>
        <dbReference type="Pfam" id="PF01138"/>
    </source>
</evidence>
<evidence type="ECO:0000313" key="10">
    <source>
        <dbReference type="Proteomes" id="UP000027361"/>
    </source>
</evidence>
<keyword evidence="5" id="KW-0271">Exosome</keyword>
<protein>
    <recommendedName>
        <fullName evidence="6">Ribosomal RNA-processing protein 42</fullName>
    </recommendedName>
</protein>
<dbReference type="GO" id="GO:0000176">
    <property type="term" value="C:nuclear exosome (RNase complex)"/>
    <property type="evidence" value="ECO:0007669"/>
    <property type="project" value="TreeGrafter"/>
</dbReference>
<dbReference type="PANTHER" id="PTHR11097">
    <property type="entry name" value="EXOSOME COMPLEX EXONUCLEASE RIBOSOMAL RNA PROCESSING PROTEIN"/>
    <property type="match status" value="1"/>
</dbReference>
<sequence length="416" mass="42434">MPAPLLSTSQASYILSGLLQPFGNVGSASHAPTQRSDLRPLHAFRSIHLQTDVVPTANASARVNLGGTDVTVGISCQVDIDTKGMGSSSGKARGGMECSVQFSNALVHSPLPTPTPSLDALSVSLTSLLTTLGASVPLDDLCITPPPNARYWILNIDAFITSLSGGNVEDALVLAANAALQLTRIPRTRAVSYEANSACAAAEKGKGAGAVAGSGSILAGAIGLGAGTDTVARDPLGVNDALSQRVSKAIDFELLDLTPESGGRTLSNRNDLPVCVTVCLLPVEQGAQPQPEVGSKAHSVGSGGSAGAHAAFSAYVLDPTLEEQDVLGTRVHVLADKNGRVHGVLHSAGASVEAPPLEQQAQAEGTPMQGRKSAMVTSSVMGTDQAAVRAAVRAGAKHACALAELVRVQLSEQEKL</sequence>
<dbReference type="GO" id="GO:0034473">
    <property type="term" value="P:U1 snRNA 3'-end processing"/>
    <property type="evidence" value="ECO:0007669"/>
    <property type="project" value="TreeGrafter"/>
</dbReference>
<dbReference type="InterPro" id="IPR020568">
    <property type="entry name" value="Ribosomal_Su5_D2-typ_SF"/>
</dbReference>
<comment type="similarity">
    <text evidence="3">Belongs to the RNase PH family.</text>
</comment>
<evidence type="ECO:0000256" key="7">
    <source>
        <dbReference type="SAM" id="MobiDB-lite"/>
    </source>
</evidence>
<dbReference type="PANTHER" id="PTHR11097:SF8">
    <property type="entry name" value="EXOSOME COMPLEX COMPONENT RRP42"/>
    <property type="match status" value="1"/>
</dbReference>
<dbReference type="InterPro" id="IPR036345">
    <property type="entry name" value="ExoRNase_PH_dom2_sf"/>
</dbReference>
<evidence type="ECO:0000313" key="9">
    <source>
        <dbReference type="EMBL" id="KDN44550.1"/>
    </source>
</evidence>
<dbReference type="GO" id="GO:0034475">
    <property type="term" value="P:U4 snRNA 3'-end processing"/>
    <property type="evidence" value="ECO:0007669"/>
    <property type="project" value="TreeGrafter"/>
</dbReference>
<dbReference type="InterPro" id="IPR050590">
    <property type="entry name" value="Exosome_comp_Rrp42_subfam"/>
</dbReference>
<evidence type="ECO:0000256" key="4">
    <source>
        <dbReference type="ARBA" id="ARBA00022490"/>
    </source>
</evidence>
<dbReference type="Pfam" id="PF01138">
    <property type="entry name" value="RNase_PH"/>
    <property type="match status" value="1"/>
</dbReference>
<dbReference type="Proteomes" id="UP000027361">
    <property type="component" value="Unassembled WGS sequence"/>
</dbReference>
<evidence type="ECO:0000256" key="5">
    <source>
        <dbReference type="ARBA" id="ARBA00022835"/>
    </source>
</evidence>
<feature type="domain" description="Exoribonuclease phosphorolytic" evidence="8">
    <location>
        <begin position="44"/>
        <end position="186"/>
    </location>
</feature>
<dbReference type="GO" id="GO:0071035">
    <property type="term" value="P:nuclear polyadenylation-dependent rRNA catabolic process"/>
    <property type="evidence" value="ECO:0007669"/>
    <property type="project" value="TreeGrafter"/>
</dbReference>
<dbReference type="GO" id="GO:0034476">
    <property type="term" value="P:U5 snRNA 3'-end processing"/>
    <property type="evidence" value="ECO:0007669"/>
    <property type="project" value="TreeGrafter"/>
</dbReference>
<evidence type="ECO:0000256" key="3">
    <source>
        <dbReference type="ARBA" id="ARBA00006678"/>
    </source>
</evidence>
<dbReference type="RefSeq" id="XP_013242824.1">
    <property type="nucleotide sequence ID" value="XM_013387370.1"/>
</dbReference>
<gene>
    <name evidence="9" type="ORF">K437DRAFT_256982</name>
</gene>
<organism evidence="9 10">
    <name type="scientific">Tilletiaria anomala (strain ATCC 24038 / CBS 436.72 / UBC 951)</name>
    <dbReference type="NCBI Taxonomy" id="1037660"/>
    <lineage>
        <taxon>Eukaryota</taxon>
        <taxon>Fungi</taxon>
        <taxon>Dikarya</taxon>
        <taxon>Basidiomycota</taxon>
        <taxon>Ustilaginomycotina</taxon>
        <taxon>Exobasidiomycetes</taxon>
        <taxon>Georgefischeriales</taxon>
        <taxon>Tilletiariaceae</taxon>
        <taxon>Tilletiaria</taxon>
    </lineage>
</organism>
<dbReference type="OrthoDB" id="272245at2759"/>
<evidence type="ECO:0000256" key="6">
    <source>
        <dbReference type="ARBA" id="ARBA00042523"/>
    </source>
</evidence>
<dbReference type="InParanoid" id="A0A066W179"/>
<dbReference type="HOGENOM" id="CLU_038194_2_0_1"/>